<dbReference type="Gene3D" id="3.40.50.1820">
    <property type="entry name" value="alpha/beta hydrolase"/>
    <property type="match status" value="1"/>
</dbReference>
<dbReference type="SUPFAM" id="SSF53474">
    <property type="entry name" value="alpha/beta-Hydrolases"/>
    <property type="match status" value="1"/>
</dbReference>
<dbReference type="InterPro" id="IPR029058">
    <property type="entry name" value="AB_hydrolase_fold"/>
</dbReference>
<evidence type="ECO:0000313" key="3">
    <source>
        <dbReference type="Proteomes" id="UP001176961"/>
    </source>
</evidence>
<dbReference type="PANTHER" id="PTHR45908:SF13">
    <property type="entry name" value="FUNGAL LIPASE-LIKE DOMAIN-CONTAINING PROTEIN"/>
    <property type="match status" value="1"/>
</dbReference>
<sequence>MIGALSDPPEPLIPINAAGNDKESVNAESQFDVSPQSIPIDTMGQMAENVDMFMPTPLNADAYRYTLPNWRPPLYPMVTPYYGNLQYMNRINPLMNRYYPPYPYQIANRLPYYPRVPQYPVRTAYTSMPSAFVLVANVNPGPLLAAQPHFSDEFARTKVVPLCSATELDNPQTCLSRTFKDATALHHIIVQCDKYTIDTCSGYVAVNRADKAIMMAYRGTVGELQMAVEGEVTLFENMTTWVAGGTVSKYFYNAFMSVWNGGVKDDFLTSAHKYPDYELWIVGHSLGGSMAALAASYIEKMKLFDGNKIKVVTFGQPRTGNRAFADTHGEQIPYTFRITHDHDIIPHLPLKDMKQYHHHKSEVYYPNDMTTADYIECDEEESLGCSDRYIDTAFNDHHRYYNVYISRWGEAGCVGDPVNPTGVP</sequence>
<feature type="domain" description="Fungal lipase-type" evidence="1">
    <location>
        <begin position="215"/>
        <end position="351"/>
    </location>
</feature>
<reference evidence="2" key="1">
    <citation type="submission" date="2023-07" db="EMBL/GenBank/DDBJ databases">
        <authorList>
            <consortium name="CYATHOMIX"/>
        </authorList>
    </citation>
    <scope>NUCLEOTIDE SEQUENCE</scope>
    <source>
        <strain evidence="2">N/A</strain>
    </source>
</reference>
<proteinExistence type="predicted"/>
<dbReference type="CDD" id="cd00519">
    <property type="entry name" value="Lipase_3"/>
    <property type="match status" value="1"/>
</dbReference>
<dbReference type="InterPro" id="IPR002921">
    <property type="entry name" value="Fungal_lipase-type"/>
</dbReference>
<keyword evidence="3" id="KW-1185">Reference proteome</keyword>
<gene>
    <name evidence="2" type="ORF">CYNAS_LOCUS8842</name>
</gene>
<comment type="caution">
    <text evidence="2">The sequence shown here is derived from an EMBL/GenBank/DDBJ whole genome shotgun (WGS) entry which is preliminary data.</text>
</comment>
<dbReference type="Pfam" id="PF01764">
    <property type="entry name" value="Lipase_3"/>
    <property type="match status" value="1"/>
</dbReference>
<dbReference type="EMBL" id="CATQJL010000223">
    <property type="protein sequence ID" value="CAJ0596859.1"/>
    <property type="molecule type" value="Genomic_DNA"/>
</dbReference>
<accession>A0AA36GRE1</accession>
<dbReference type="GO" id="GO:0006629">
    <property type="term" value="P:lipid metabolic process"/>
    <property type="evidence" value="ECO:0007669"/>
    <property type="project" value="InterPro"/>
</dbReference>
<protein>
    <recommendedName>
        <fullName evidence="1">Fungal lipase-type domain-containing protein</fullName>
    </recommendedName>
</protein>
<dbReference type="Proteomes" id="UP001176961">
    <property type="component" value="Unassembled WGS sequence"/>
</dbReference>
<dbReference type="AlphaFoldDB" id="A0AA36GRE1"/>
<evidence type="ECO:0000259" key="1">
    <source>
        <dbReference type="Pfam" id="PF01764"/>
    </source>
</evidence>
<dbReference type="PANTHER" id="PTHR45908">
    <property type="entry name" value="PROTEIN CBG11750-RELATED"/>
    <property type="match status" value="1"/>
</dbReference>
<name>A0AA36GRE1_CYLNA</name>
<organism evidence="2 3">
    <name type="scientific">Cylicocyclus nassatus</name>
    <name type="common">Nematode worm</name>
    <dbReference type="NCBI Taxonomy" id="53992"/>
    <lineage>
        <taxon>Eukaryota</taxon>
        <taxon>Metazoa</taxon>
        <taxon>Ecdysozoa</taxon>
        <taxon>Nematoda</taxon>
        <taxon>Chromadorea</taxon>
        <taxon>Rhabditida</taxon>
        <taxon>Rhabditina</taxon>
        <taxon>Rhabditomorpha</taxon>
        <taxon>Strongyloidea</taxon>
        <taxon>Strongylidae</taxon>
        <taxon>Cylicocyclus</taxon>
    </lineage>
</organism>
<evidence type="ECO:0000313" key="2">
    <source>
        <dbReference type="EMBL" id="CAJ0596859.1"/>
    </source>
</evidence>